<gene>
    <name evidence="1" type="ORF">FOF46_28925</name>
</gene>
<keyword evidence="2" id="KW-1185">Reference proteome</keyword>
<dbReference type="PROSITE" id="PS51257">
    <property type="entry name" value="PROKAR_LIPOPROTEIN"/>
    <property type="match status" value="1"/>
</dbReference>
<protein>
    <submittedName>
        <fullName evidence="1">Gluconate 2-dehydrogenase subunit 3 family protein</fullName>
    </submittedName>
</protein>
<dbReference type="AlphaFoldDB" id="A0A554VB22"/>
<accession>A0A554VB22</accession>
<dbReference type="RefSeq" id="WP_143918936.1">
    <property type="nucleotide sequence ID" value="NZ_CANMIK010000100.1"/>
</dbReference>
<comment type="caution">
    <text evidence="1">The sequence shown here is derived from an EMBL/GenBank/DDBJ whole genome shotgun (WGS) entry which is preliminary data.</text>
</comment>
<dbReference type="EMBL" id="VLNR01000105">
    <property type="protein sequence ID" value="TSE03593.1"/>
    <property type="molecule type" value="Genomic_DNA"/>
</dbReference>
<dbReference type="Proteomes" id="UP000318833">
    <property type="component" value="Unassembled WGS sequence"/>
</dbReference>
<dbReference type="OrthoDB" id="6385145at2"/>
<dbReference type="InterPro" id="IPR027056">
    <property type="entry name" value="Gluconate_2DH_su3"/>
</dbReference>
<reference evidence="1 2" key="1">
    <citation type="submission" date="2019-07" db="EMBL/GenBank/DDBJ databases">
        <title>The draft genome sequence of Aquimarina algiphila M91.</title>
        <authorList>
            <person name="Meng X."/>
        </authorList>
    </citation>
    <scope>NUCLEOTIDE SEQUENCE [LARGE SCALE GENOMIC DNA]</scope>
    <source>
        <strain evidence="1 2">M91</strain>
    </source>
</reference>
<dbReference type="Pfam" id="PF13618">
    <property type="entry name" value="Gluconate_2-dh3"/>
    <property type="match status" value="1"/>
</dbReference>
<proteinExistence type="predicted"/>
<organism evidence="1 2">
    <name type="scientific">Aquimarina algiphila</name>
    <dbReference type="NCBI Taxonomy" id="2047982"/>
    <lineage>
        <taxon>Bacteria</taxon>
        <taxon>Pseudomonadati</taxon>
        <taxon>Bacteroidota</taxon>
        <taxon>Flavobacteriia</taxon>
        <taxon>Flavobacteriales</taxon>
        <taxon>Flavobacteriaceae</taxon>
        <taxon>Aquimarina</taxon>
    </lineage>
</organism>
<evidence type="ECO:0000313" key="1">
    <source>
        <dbReference type="EMBL" id="TSE03593.1"/>
    </source>
</evidence>
<name>A0A554VB22_9FLAO</name>
<evidence type="ECO:0000313" key="2">
    <source>
        <dbReference type="Proteomes" id="UP000318833"/>
    </source>
</evidence>
<sequence length="180" mass="20238">MERRELIKLITLATGGVISIPLSSSLLTACKKIEHVKDSDYKLYFFNKKEFSFVQNLLGILLPKSDSPSATDVGVHQIMDTMIGTIYNPAQQKRFTDRFTALTEFMGYEAQLDKVKLLLESDNNQNKLAKTALLDIKQQAVTYYLSTKEIATNYLNYLPIPGEYEACISLESIGGKAWAL</sequence>